<evidence type="ECO:0000259" key="10">
    <source>
        <dbReference type="Pfam" id="PF07730"/>
    </source>
</evidence>
<dbReference type="Gene3D" id="3.30.565.10">
    <property type="entry name" value="Histidine kinase-like ATPase, C-terminal domain"/>
    <property type="match status" value="1"/>
</dbReference>
<sequence length="384" mass="40395">MFTLTDRTWPRWADALLIALVGFLSAQEAYIRGGDRLLGPEAAVALAVATTATLIPRERFLPLAAVMAVATAALLGVAPPLLVVLFRTARRGRTGLAVLCAAAALAGNRFADPGRNLWTLHLYGPVMPLALALALGLWAGSHRRLVAALDDQVERLRVERGLRAEQARLAERARIAAEMHDVLAHRLTVLALHAGALRRRAADLPEPVAERLALLRTTSTEALADLRDVLGALRHTDDGPDAADRREPGLGELRELLDEARAAGQSIEADLAGDAASVPVSHRLAVHRVVREALTNARKHASGAPVRVAVHYGTAESAVEVRSAAGTPSEAAGLGGGYGLIGLTERVTALGGRLEYGPTDEGGWRVAATVPGAGRHTTERAGAA</sequence>
<dbReference type="OrthoDB" id="227596at2"/>
<evidence type="ECO:0000256" key="1">
    <source>
        <dbReference type="ARBA" id="ARBA00000085"/>
    </source>
</evidence>
<feature type="transmembrane region" description="Helical" evidence="9">
    <location>
        <begin position="12"/>
        <end position="30"/>
    </location>
</feature>
<dbReference type="GO" id="GO:0016020">
    <property type="term" value="C:membrane"/>
    <property type="evidence" value="ECO:0007669"/>
    <property type="project" value="InterPro"/>
</dbReference>
<evidence type="ECO:0000256" key="3">
    <source>
        <dbReference type="ARBA" id="ARBA00022553"/>
    </source>
</evidence>
<evidence type="ECO:0000256" key="6">
    <source>
        <dbReference type="ARBA" id="ARBA00022777"/>
    </source>
</evidence>
<feature type="transmembrane region" description="Helical" evidence="9">
    <location>
        <begin position="117"/>
        <end position="139"/>
    </location>
</feature>
<keyword evidence="8" id="KW-0902">Two-component regulatory system</keyword>
<gene>
    <name evidence="11" type="ORF">FRZ00_12695</name>
</gene>
<dbReference type="PANTHER" id="PTHR24421:SF10">
    <property type="entry name" value="NITRATE_NITRITE SENSOR PROTEIN NARQ"/>
    <property type="match status" value="1"/>
</dbReference>
<keyword evidence="9" id="KW-0472">Membrane</keyword>
<dbReference type="SUPFAM" id="SSF55874">
    <property type="entry name" value="ATPase domain of HSP90 chaperone/DNA topoisomerase II/histidine kinase"/>
    <property type="match status" value="1"/>
</dbReference>
<accession>A0A5N5WAK1</accession>
<evidence type="ECO:0000256" key="5">
    <source>
        <dbReference type="ARBA" id="ARBA00022741"/>
    </source>
</evidence>
<dbReference type="InterPro" id="IPR011712">
    <property type="entry name" value="Sig_transdc_His_kin_sub3_dim/P"/>
</dbReference>
<name>A0A5N5WAK1_STRMB</name>
<reference evidence="11 12" key="1">
    <citation type="journal article" date="2019" name="Microb. Cell Fact.">
        <title>Exploring novel herbicidin analogues by transcriptional regulator overexpression and MS/MS molecular networking.</title>
        <authorList>
            <person name="Shi Y."/>
            <person name="Gu R."/>
            <person name="Li Y."/>
            <person name="Wang X."/>
            <person name="Ren W."/>
            <person name="Li X."/>
            <person name="Wang L."/>
            <person name="Xie Y."/>
            <person name="Hong B."/>
        </authorList>
    </citation>
    <scope>NUCLEOTIDE SEQUENCE [LARGE SCALE GENOMIC DNA]</scope>
    <source>
        <strain evidence="11 12">US-43</strain>
    </source>
</reference>
<dbReference type="EMBL" id="VOKX01000022">
    <property type="protein sequence ID" value="KAB7846365.1"/>
    <property type="molecule type" value="Genomic_DNA"/>
</dbReference>
<dbReference type="InterPro" id="IPR036890">
    <property type="entry name" value="HATPase_C_sf"/>
</dbReference>
<comment type="catalytic activity">
    <reaction evidence="1">
        <text>ATP + protein L-histidine = ADP + protein N-phospho-L-histidine.</text>
        <dbReference type="EC" id="2.7.13.3"/>
    </reaction>
</comment>
<keyword evidence="9" id="KW-0812">Transmembrane</keyword>
<keyword evidence="7" id="KW-0067">ATP-binding</keyword>
<protein>
    <recommendedName>
        <fullName evidence="2">histidine kinase</fullName>
        <ecNumber evidence="2">2.7.13.3</ecNumber>
    </recommendedName>
</protein>
<evidence type="ECO:0000256" key="7">
    <source>
        <dbReference type="ARBA" id="ARBA00022840"/>
    </source>
</evidence>
<keyword evidence="5" id="KW-0547">Nucleotide-binding</keyword>
<evidence type="ECO:0000256" key="2">
    <source>
        <dbReference type="ARBA" id="ARBA00012438"/>
    </source>
</evidence>
<comment type="caution">
    <text evidence="11">The sequence shown here is derived from an EMBL/GenBank/DDBJ whole genome shotgun (WGS) entry which is preliminary data.</text>
</comment>
<dbReference type="Gene3D" id="1.20.5.1930">
    <property type="match status" value="1"/>
</dbReference>
<evidence type="ECO:0000313" key="11">
    <source>
        <dbReference type="EMBL" id="KAB7846365.1"/>
    </source>
</evidence>
<keyword evidence="9" id="KW-1133">Transmembrane helix</keyword>
<keyword evidence="6 11" id="KW-0418">Kinase</keyword>
<feature type="domain" description="Signal transduction histidine kinase subgroup 3 dimerisation and phosphoacceptor" evidence="10">
    <location>
        <begin position="171"/>
        <end position="237"/>
    </location>
</feature>
<keyword evidence="4" id="KW-0808">Transferase</keyword>
<dbReference type="PANTHER" id="PTHR24421">
    <property type="entry name" value="NITRATE/NITRITE SENSOR PROTEIN NARX-RELATED"/>
    <property type="match status" value="1"/>
</dbReference>
<dbReference type="EC" id="2.7.13.3" evidence="2"/>
<dbReference type="CDD" id="cd16917">
    <property type="entry name" value="HATPase_UhpB-NarQ-NarX-like"/>
    <property type="match status" value="1"/>
</dbReference>
<evidence type="ECO:0000256" key="4">
    <source>
        <dbReference type="ARBA" id="ARBA00022679"/>
    </source>
</evidence>
<proteinExistence type="predicted"/>
<dbReference type="GO" id="GO:0000155">
    <property type="term" value="F:phosphorelay sensor kinase activity"/>
    <property type="evidence" value="ECO:0007669"/>
    <property type="project" value="InterPro"/>
</dbReference>
<evidence type="ECO:0000256" key="9">
    <source>
        <dbReference type="SAM" id="Phobius"/>
    </source>
</evidence>
<dbReference type="AlphaFoldDB" id="A0A5N5WAK1"/>
<dbReference type="Pfam" id="PF07730">
    <property type="entry name" value="HisKA_3"/>
    <property type="match status" value="1"/>
</dbReference>
<dbReference type="GO" id="GO:0005524">
    <property type="term" value="F:ATP binding"/>
    <property type="evidence" value="ECO:0007669"/>
    <property type="project" value="UniProtKB-KW"/>
</dbReference>
<dbReference type="RefSeq" id="WP_152263536.1">
    <property type="nucleotide sequence ID" value="NZ_VOKX01000022.1"/>
</dbReference>
<dbReference type="Proteomes" id="UP000327000">
    <property type="component" value="Unassembled WGS sequence"/>
</dbReference>
<keyword evidence="12" id="KW-1185">Reference proteome</keyword>
<feature type="transmembrane region" description="Helical" evidence="9">
    <location>
        <begin position="61"/>
        <end position="86"/>
    </location>
</feature>
<dbReference type="InterPro" id="IPR050482">
    <property type="entry name" value="Sensor_HK_TwoCompSys"/>
</dbReference>
<keyword evidence="3" id="KW-0597">Phosphoprotein</keyword>
<organism evidence="11 12">
    <name type="scientific">Streptomyces mobaraensis</name>
    <name type="common">Streptoverticillium mobaraense</name>
    <dbReference type="NCBI Taxonomy" id="35621"/>
    <lineage>
        <taxon>Bacteria</taxon>
        <taxon>Bacillati</taxon>
        <taxon>Actinomycetota</taxon>
        <taxon>Actinomycetes</taxon>
        <taxon>Kitasatosporales</taxon>
        <taxon>Streptomycetaceae</taxon>
        <taxon>Streptomyces</taxon>
    </lineage>
</organism>
<evidence type="ECO:0000256" key="8">
    <source>
        <dbReference type="ARBA" id="ARBA00023012"/>
    </source>
</evidence>
<dbReference type="GO" id="GO:0046983">
    <property type="term" value="F:protein dimerization activity"/>
    <property type="evidence" value="ECO:0007669"/>
    <property type="project" value="InterPro"/>
</dbReference>
<evidence type="ECO:0000313" key="12">
    <source>
        <dbReference type="Proteomes" id="UP000327000"/>
    </source>
</evidence>